<sequence length="25" mass="2628">STILSEVSTHSRSKLPSGKNVLVMG</sequence>
<feature type="region of interest" description="Disordered" evidence="7">
    <location>
        <begin position="1"/>
        <end position="25"/>
    </location>
</feature>
<dbReference type="HOGENOM" id="CLU_021937_2_0_1"/>
<dbReference type="KEGG" id="tng:GSTEN00011379G001"/>
<evidence type="ECO:0000256" key="4">
    <source>
        <dbReference type="ARBA" id="ARBA00023017"/>
    </source>
</evidence>
<evidence type="ECO:0000256" key="5">
    <source>
        <dbReference type="ARBA" id="ARBA00023175"/>
    </source>
</evidence>
<dbReference type="InterPro" id="IPR022780">
    <property type="entry name" value="Dynein_light_int_chain"/>
</dbReference>
<protein>
    <submittedName>
        <fullName evidence="8">(spotted green pufferfish) hypothetical protein</fullName>
    </submittedName>
</protein>
<feature type="compositionally biased region" description="Polar residues" evidence="7">
    <location>
        <begin position="1"/>
        <end position="10"/>
    </location>
</feature>
<accession>Q4SWP3</accession>
<organism evidence="8">
    <name type="scientific">Tetraodon nigroviridis</name>
    <name type="common">Spotted green pufferfish</name>
    <name type="synonym">Chelonodon nigroviridis</name>
    <dbReference type="NCBI Taxonomy" id="99883"/>
    <lineage>
        <taxon>Eukaryota</taxon>
        <taxon>Metazoa</taxon>
        <taxon>Chordata</taxon>
        <taxon>Craniata</taxon>
        <taxon>Vertebrata</taxon>
        <taxon>Euteleostomi</taxon>
        <taxon>Actinopterygii</taxon>
        <taxon>Neopterygii</taxon>
        <taxon>Teleostei</taxon>
        <taxon>Neoteleostei</taxon>
        <taxon>Acanthomorphata</taxon>
        <taxon>Eupercaria</taxon>
        <taxon>Tetraodontiformes</taxon>
        <taxon>Tetradontoidea</taxon>
        <taxon>Tetraodontidae</taxon>
        <taxon>Tetraodon</taxon>
    </lineage>
</organism>
<feature type="non-terminal residue" evidence="8">
    <location>
        <position position="25"/>
    </location>
</feature>
<dbReference type="EMBL" id="CAAE01013562">
    <property type="protein sequence ID" value="CAF94939.1"/>
    <property type="molecule type" value="Genomic_DNA"/>
</dbReference>
<evidence type="ECO:0000256" key="6">
    <source>
        <dbReference type="ARBA" id="ARBA00023212"/>
    </source>
</evidence>
<evidence type="ECO:0000256" key="2">
    <source>
        <dbReference type="ARBA" id="ARBA00022490"/>
    </source>
</evidence>
<evidence type="ECO:0000256" key="3">
    <source>
        <dbReference type="ARBA" id="ARBA00022701"/>
    </source>
</evidence>
<comment type="caution">
    <text evidence="8">The sequence shown here is derived from an EMBL/GenBank/DDBJ whole genome shotgun (WGS) entry which is preliminary data.</text>
</comment>
<keyword evidence="4" id="KW-0243">Dynein</keyword>
<reference evidence="8" key="1">
    <citation type="journal article" date="2004" name="Nature">
        <title>Genome duplication in the teleost fish Tetraodon nigroviridis reveals the early vertebrate proto-karyotype.</title>
        <authorList>
            <person name="Jaillon O."/>
            <person name="Aury J.-M."/>
            <person name="Brunet F."/>
            <person name="Petit J.-L."/>
            <person name="Stange-Thomann N."/>
            <person name="Mauceli E."/>
            <person name="Bouneau L."/>
            <person name="Fischer C."/>
            <person name="Ozouf-Costaz C."/>
            <person name="Bernot A."/>
            <person name="Nicaud S."/>
            <person name="Jaffe D."/>
            <person name="Fisher S."/>
            <person name="Lutfalla G."/>
            <person name="Dossat C."/>
            <person name="Segurens B."/>
            <person name="Dasilva C."/>
            <person name="Salanoubat M."/>
            <person name="Levy M."/>
            <person name="Boudet N."/>
            <person name="Castellano S."/>
            <person name="Anthouard V."/>
            <person name="Jubin C."/>
            <person name="Castelli V."/>
            <person name="Katinka M."/>
            <person name="Vacherie B."/>
            <person name="Biemont C."/>
            <person name="Skalli Z."/>
            <person name="Cattolico L."/>
            <person name="Poulain J."/>
            <person name="De Berardinis V."/>
            <person name="Cruaud C."/>
            <person name="Duprat S."/>
            <person name="Brottier P."/>
            <person name="Coutanceau J.-P."/>
            <person name="Gouzy J."/>
            <person name="Parra G."/>
            <person name="Lardier G."/>
            <person name="Chapple C."/>
            <person name="McKernan K.J."/>
            <person name="McEwan P."/>
            <person name="Bosak S."/>
            <person name="Kellis M."/>
            <person name="Volff J.-N."/>
            <person name="Guigo R."/>
            <person name="Zody M.C."/>
            <person name="Mesirov J."/>
            <person name="Lindblad-Toh K."/>
            <person name="Birren B."/>
            <person name="Nusbaum C."/>
            <person name="Kahn D."/>
            <person name="Robinson-Rechavi M."/>
            <person name="Laudet V."/>
            <person name="Schachter V."/>
            <person name="Quetier F."/>
            <person name="Saurin W."/>
            <person name="Scarpelli C."/>
            <person name="Wincker P."/>
            <person name="Lander E.S."/>
            <person name="Weissenbach J."/>
            <person name="Roest Crollius H."/>
        </authorList>
    </citation>
    <scope>NUCLEOTIDE SEQUENCE [LARGE SCALE GENOMIC DNA]</scope>
</reference>
<evidence type="ECO:0000256" key="1">
    <source>
        <dbReference type="ARBA" id="ARBA00004245"/>
    </source>
</evidence>
<dbReference type="GO" id="GO:0030286">
    <property type="term" value="C:dynein complex"/>
    <property type="evidence" value="ECO:0007669"/>
    <property type="project" value="UniProtKB-KW"/>
</dbReference>
<keyword evidence="3" id="KW-0493">Microtubule</keyword>
<evidence type="ECO:0000313" key="8">
    <source>
        <dbReference type="EMBL" id="CAF94939.1"/>
    </source>
</evidence>
<keyword evidence="5" id="KW-0505">Motor protein</keyword>
<name>Q4SWP3_TETNG</name>
<feature type="non-terminal residue" evidence="8">
    <location>
        <position position="1"/>
    </location>
</feature>
<keyword evidence="2" id="KW-0963">Cytoplasm</keyword>
<reference evidence="8" key="2">
    <citation type="submission" date="2004-02" db="EMBL/GenBank/DDBJ databases">
        <authorList>
            <consortium name="Genoscope"/>
            <consortium name="Whitehead Institute Centre for Genome Research"/>
        </authorList>
    </citation>
    <scope>NUCLEOTIDE SEQUENCE</scope>
</reference>
<comment type="subcellular location">
    <subcellularLocation>
        <location evidence="1">Cytoplasm</location>
        <location evidence="1">Cytoskeleton</location>
    </subcellularLocation>
</comment>
<dbReference type="Pfam" id="PF05783">
    <property type="entry name" value="DLIC"/>
    <property type="match status" value="1"/>
</dbReference>
<evidence type="ECO:0000256" key="7">
    <source>
        <dbReference type="SAM" id="MobiDB-lite"/>
    </source>
</evidence>
<gene>
    <name evidence="8" type="ORF">GSTENG00011379001</name>
</gene>
<dbReference type="AlphaFoldDB" id="Q4SWP3"/>
<dbReference type="GO" id="GO:0005874">
    <property type="term" value="C:microtubule"/>
    <property type="evidence" value="ECO:0007669"/>
    <property type="project" value="UniProtKB-KW"/>
</dbReference>
<keyword evidence="6" id="KW-0206">Cytoskeleton</keyword>
<proteinExistence type="predicted"/>